<dbReference type="Gene3D" id="3.20.20.140">
    <property type="entry name" value="Metal-dependent hydrolases"/>
    <property type="match status" value="1"/>
</dbReference>
<dbReference type="PANTHER" id="PTHR10443:SF12">
    <property type="entry name" value="DIPEPTIDASE"/>
    <property type="match status" value="1"/>
</dbReference>
<evidence type="ECO:0000313" key="2">
    <source>
        <dbReference type="EMBL" id="CCC80936.1"/>
    </source>
</evidence>
<dbReference type="KEGG" id="ttn:TTX_0260"/>
<dbReference type="InterPro" id="IPR008257">
    <property type="entry name" value="Pept_M19"/>
</dbReference>
<keyword evidence="2" id="KW-0378">Hydrolase</keyword>
<dbReference type="Pfam" id="PF01244">
    <property type="entry name" value="Peptidase_M19"/>
    <property type="match status" value="1"/>
</dbReference>
<dbReference type="GO" id="GO:0070573">
    <property type="term" value="F:metallodipeptidase activity"/>
    <property type="evidence" value="ECO:0007669"/>
    <property type="project" value="InterPro"/>
</dbReference>
<dbReference type="eggNOG" id="arCOG04083">
    <property type="taxonomic scope" value="Archaea"/>
</dbReference>
<feature type="region of interest" description="Disordered" evidence="1">
    <location>
        <begin position="33"/>
        <end position="82"/>
    </location>
</feature>
<organism evidence="2 3">
    <name type="scientific">Thermoproteus tenax (strain ATCC 35583 / DSM 2078 / JCM 9277 / NBRC 100435 / Kra 1)</name>
    <dbReference type="NCBI Taxonomy" id="768679"/>
    <lineage>
        <taxon>Archaea</taxon>
        <taxon>Thermoproteota</taxon>
        <taxon>Thermoprotei</taxon>
        <taxon>Thermoproteales</taxon>
        <taxon>Thermoproteaceae</taxon>
        <taxon>Thermoproteus</taxon>
    </lineage>
</organism>
<evidence type="ECO:0000313" key="3">
    <source>
        <dbReference type="Proteomes" id="UP000002654"/>
    </source>
</evidence>
<dbReference type="Proteomes" id="UP000002654">
    <property type="component" value="Chromosome"/>
</dbReference>
<dbReference type="AlphaFoldDB" id="G4RMZ2"/>
<proteinExistence type="predicted"/>
<dbReference type="InterPro" id="IPR032466">
    <property type="entry name" value="Metal_Hydrolase"/>
</dbReference>
<accession>G4RMZ2</accession>
<dbReference type="SUPFAM" id="SSF51556">
    <property type="entry name" value="Metallo-dependent hydrolases"/>
    <property type="match status" value="1"/>
</dbReference>
<dbReference type="EMBL" id="FN869859">
    <property type="protein sequence ID" value="CCC80936.1"/>
    <property type="molecule type" value="Genomic_DNA"/>
</dbReference>
<keyword evidence="2" id="KW-0224">Dipeptidase</keyword>
<keyword evidence="2" id="KW-0645">Protease</keyword>
<evidence type="ECO:0000256" key="1">
    <source>
        <dbReference type="SAM" id="MobiDB-lite"/>
    </source>
</evidence>
<dbReference type="STRING" id="768679.TTX_0260"/>
<gene>
    <name evidence="2" type="ordered locus">TTX_0260</name>
</gene>
<dbReference type="HOGENOM" id="CLU_031404_2_1_2"/>
<protein>
    <submittedName>
        <fullName evidence="2">Zn-dependent dipeptidase, microsomal dipeptidase family</fullName>
        <ecNumber evidence="2">3.4.13.19</ecNumber>
    </submittedName>
</protein>
<dbReference type="PANTHER" id="PTHR10443">
    <property type="entry name" value="MICROSOMAL DIPEPTIDASE"/>
    <property type="match status" value="1"/>
</dbReference>
<dbReference type="CDD" id="cd01301">
    <property type="entry name" value="rDP_like"/>
    <property type="match status" value="1"/>
</dbReference>
<name>G4RMZ2_THETK</name>
<reference evidence="2 3" key="1">
    <citation type="journal article" date="2011" name="PLoS ONE">
        <title>The complete genome sequence of Thermoproteus tenax: a physiologically versatile member of the Crenarchaeota.</title>
        <authorList>
            <person name="Siebers B."/>
            <person name="Zaparty M."/>
            <person name="Raddatz G."/>
            <person name="Tjaden B."/>
            <person name="Albers S.V."/>
            <person name="Bell S.D."/>
            <person name="Blombach F."/>
            <person name="Kletzin A."/>
            <person name="Kyrpides N."/>
            <person name="Lanz C."/>
            <person name="Plagens A."/>
            <person name="Rampp M."/>
            <person name="Rosinus A."/>
            <person name="von Jan M."/>
            <person name="Makarova K.S."/>
            <person name="Klenk H.P."/>
            <person name="Schuster S.C."/>
            <person name="Hensel R."/>
        </authorList>
    </citation>
    <scope>NUCLEOTIDE SEQUENCE [LARGE SCALE GENOMIC DNA]</scope>
    <source>
        <strain evidence="3">ATCC 35583 / DSM 2078 / JCM 9277 / NBRC 100435 / Kra 1</strain>
    </source>
</reference>
<dbReference type="GO" id="GO:0006508">
    <property type="term" value="P:proteolysis"/>
    <property type="evidence" value="ECO:0007669"/>
    <property type="project" value="InterPro"/>
</dbReference>
<dbReference type="PATRIC" id="fig|768679.9.peg.276"/>
<dbReference type="PaxDb" id="768679-TTX_0260"/>
<dbReference type="PROSITE" id="PS51365">
    <property type="entry name" value="RENAL_DIPEPTIDASE_2"/>
    <property type="match status" value="1"/>
</dbReference>
<keyword evidence="3" id="KW-1185">Reference proteome</keyword>
<dbReference type="EC" id="3.4.13.19" evidence="2"/>
<sequence length="398" mass="42823">MRRDAALGSQSFNFATISSANFTATAEVARGDRRGEKVNKGGRRAGYVQRAGEKAERRGGPPGVRCRGGRLQTGGGGLGRAAHHRRRARGVMFIDLHEDIAHYFLTSLSPQPFDVDAEGRQSDLPKLRRAGADLVVAAVFPFVNSYSGWSPNLQLALEGFKVYYSLSDAHGVKIVEGRGDLAAPGLKLLVSLEGADVLSSVDDLRLFFRLGLRALGLTWNLGNKWGGSCCGGRDRGLSEEGYGLVEAAQRMGVLVDLAHAGERTALDALDVARRPVVVSHANAAAVHNHRRNVGDEVLKRLRDVGGVIGLTFIPSTISADPTPRDLAKHARYIRDKFGAEVLAVGTDYLGISTAPRGLESVDKISRLAEALREAGFSREEVEAVMWANAARVLREALP</sequence>